<evidence type="ECO:0000313" key="8">
    <source>
        <dbReference type="Proteomes" id="UP000007517"/>
    </source>
</evidence>
<dbReference type="eggNOG" id="COG4608">
    <property type="taxonomic scope" value="Bacteria"/>
</dbReference>
<feature type="domain" description="ABC transporter" evidence="6">
    <location>
        <begin position="28"/>
        <end position="274"/>
    </location>
</feature>
<dbReference type="GO" id="GO:0005524">
    <property type="term" value="F:ATP binding"/>
    <property type="evidence" value="ECO:0007669"/>
    <property type="project" value="UniProtKB-KW"/>
</dbReference>
<dbReference type="FunFam" id="3.40.50.300:FF:000016">
    <property type="entry name" value="Oligopeptide ABC transporter ATP-binding component"/>
    <property type="match status" value="1"/>
</dbReference>
<dbReference type="InterPro" id="IPR017871">
    <property type="entry name" value="ABC_transporter-like_CS"/>
</dbReference>
<dbReference type="PANTHER" id="PTHR43776:SF7">
    <property type="entry name" value="D,D-DIPEPTIDE TRANSPORT ATP-BINDING PROTEIN DDPF-RELATED"/>
    <property type="match status" value="1"/>
</dbReference>
<dbReference type="InterPro" id="IPR003593">
    <property type="entry name" value="AAA+_ATPase"/>
</dbReference>
<dbReference type="Gene3D" id="3.40.50.300">
    <property type="entry name" value="P-loop containing nucleotide triphosphate hydrolases"/>
    <property type="match status" value="1"/>
</dbReference>
<dbReference type="HOGENOM" id="CLU_000604_1_23_11"/>
<protein>
    <submittedName>
        <fullName evidence="7">ABC transporter ATP-binding protein</fullName>
    </submittedName>
</protein>
<reference evidence="7 8" key="1">
    <citation type="journal article" date="2012" name="J. Bacteriol.">
        <title>Genome Sequence of Blastococcus saxobsidens DD2, a Stone-Inhabiting Bacterium.</title>
        <authorList>
            <person name="Chouaia B."/>
            <person name="Crotti E."/>
            <person name="Brusetti L."/>
            <person name="Daffonchio D."/>
            <person name="Essoussi I."/>
            <person name="Nouioui I."/>
            <person name="Sbissi I."/>
            <person name="Ghodhbane-Gtari F."/>
            <person name="Gtari M."/>
            <person name="Vacherie B."/>
            <person name="Barbe V."/>
            <person name="Medigue C."/>
            <person name="Gury J."/>
            <person name="Pujic P."/>
            <person name="Normand P."/>
        </authorList>
    </citation>
    <scope>NUCLEOTIDE SEQUENCE [LARGE SCALE GENOMIC DNA]</scope>
    <source>
        <strain evidence="7 8">DD2</strain>
    </source>
</reference>
<dbReference type="InterPro" id="IPR013563">
    <property type="entry name" value="Oligopep_ABC_C"/>
</dbReference>
<accession>H6RN68</accession>
<dbReference type="CDD" id="cd03257">
    <property type="entry name" value="ABC_NikE_OppD_transporters"/>
    <property type="match status" value="1"/>
</dbReference>
<dbReference type="GO" id="GO:0055085">
    <property type="term" value="P:transmembrane transport"/>
    <property type="evidence" value="ECO:0007669"/>
    <property type="project" value="UniProtKB-ARBA"/>
</dbReference>
<evidence type="ECO:0000259" key="6">
    <source>
        <dbReference type="PROSITE" id="PS50893"/>
    </source>
</evidence>
<keyword evidence="2" id="KW-0813">Transport</keyword>
<dbReference type="PROSITE" id="PS00211">
    <property type="entry name" value="ABC_TRANSPORTER_1"/>
    <property type="match status" value="1"/>
</dbReference>
<organism evidence="7 8">
    <name type="scientific">Blastococcus saxobsidens (strain DD2)</name>
    <dbReference type="NCBI Taxonomy" id="1146883"/>
    <lineage>
        <taxon>Bacteria</taxon>
        <taxon>Bacillati</taxon>
        <taxon>Actinomycetota</taxon>
        <taxon>Actinomycetes</taxon>
        <taxon>Geodermatophilales</taxon>
        <taxon>Geodermatophilaceae</taxon>
        <taxon>Blastococcus</taxon>
    </lineage>
</organism>
<dbReference type="PROSITE" id="PS50893">
    <property type="entry name" value="ABC_TRANSPORTER_2"/>
    <property type="match status" value="1"/>
</dbReference>
<dbReference type="InterPro" id="IPR027417">
    <property type="entry name" value="P-loop_NTPase"/>
</dbReference>
<sequence>MTAGLTTTNRPAGYRTTGETMSTSHPLLAVDDLVVDYPAPGFRKPPRRVISGASFALAAGETLALVGESGSGKSTIGKALLGLAPVTGGSVRLDGREISRLRRRQRRALSGDMQVVFQNPYGSLNPARTVGQILAEPLFAAGQLSRSDARRRIEELLDSVHMPVDSMSRYPSHFSGGQRQRIAIARALALEPRLIVCDEPTSALDVTTQAAVLELLQELQSRTGTSYLFITHDLAVVRHFAARVLVLEGGRIVEDGPTAEVCDQPAHPYTQRLVAAAPVPDPVLQRMRREQRLARISSTPDQELMCPQETH</sequence>
<dbReference type="SUPFAM" id="SSF52540">
    <property type="entry name" value="P-loop containing nucleoside triphosphate hydrolases"/>
    <property type="match status" value="1"/>
</dbReference>
<feature type="compositionally biased region" description="Polar residues" evidence="5">
    <location>
        <begin position="1"/>
        <end position="10"/>
    </location>
</feature>
<dbReference type="GO" id="GO:0015833">
    <property type="term" value="P:peptide transport"/>
    <property type="evidence" value="ECO:0007669"/>
    <property type="project" value="InterPro"/>
</dbReference>
<dbReference type="STRING" id="1146883.BLASA_1695"/>
<keyword evidence="8" id="KW-1185">Reference proteome</keyword>
<dbReference type="RefSeq" id="WP_014375508.1">
    <property type="nucleotide sequence ID" value="NC_016943.1"/>
</dbReference>
<dbReference type="KEGG" id="bsd:BLASA_1695"/>
<evidence type="ECO:0000256" key="1">
    <source>
        <dbReference type="ARBA" id="ARBA00005417"/>
    </source>
</evidence>
<evidence type="ECO:0000256" key="3">
    <source>
        <dbReference type="ARBA" id="ARBA00022741"/>
    </source>
</evidence>
<dbReference type="InterPro" id="IPR050319">
    <property type="entry name" value="ABC_transp_ATP-bind"/>
</dbReference>
<dbReference type="PANTHER" id="PTHR43776">
    <property type="entry name" value="TRANSPORT ATP-BINDING PROTEIN"/>
    <property type="match status" value="1"/>
</dbReference>
<dbReference type="SMART" id="SM00382">
    <property type="entry name" value="AAA"/>
    <property type="match status" value="1"/>
</dbReference>
<dbReference type="OrthoDB" id="8481147at2"/>
<dbReference type="InterPro" id="IPR003439">
    <property type="entry name" value="ABC_transporter-like_ATP-bd"/>
</dbReference>
<dbReference type="EMBL" id="FO117623">
    <property type="protein sequence ID" value="CCG02616.1"/>
    <property type="molecule type" value="Genomic_DNA"/>
</dbReference>
<feature type="region of interest" description="Disordered" evidence="5">
    <location>
        <begin position="1"/>
        <end position="21"/>
    </location>
</feature>
<reference evidence="8" key="2">
    <citation type="submission" date="2012-02" db="EMBL/GenBank/DDBJ databases">
        <title>Complete genome sequence of Blastococcus saxobsidens strain DD2.</title>
        <authorList>
            <person name="Genoscope."/>
        </authorList>
    </citation>
    <scope>NUCLEOTIDE SEQUENCE [LARGE SCALE GENOMIC DNA]</scope>
    <source>
        <strain evidence="8">DD2</strain>
    </source>
</reference>
<evidence type="ECO:0000256" key="2">
    <source>
        <dbReference type="ARBA" id="ARBA00022448"/>
    </source>
</evidence>
<dbReference type="Proteomes" id="UP000007517">
    <property type="component" value="Chromosome"/>
</dbReference>
<dbReference type="AlphaFoldDB" id="H6RN68"/>
<dbReference type="GO" id="GO:0016887">
    <property type="term" value="F:ATP hydrolysis activity"/>
    <property type="evidence" value="ECO:0007669"/>
    <property type="project" value="InterPro"/>
</dbReference>
<comment type="similarity">
    <text evidence="1">Belongs to the ABC transporter superfamily.</text>
</comment>
<dbReference type="Pfam" id="PF08352">
    <property type="entry name" value="oligo_HPY"/>
    <property type="match status" value="1"/>
</dbReference>
<evidence type="ECO:0000256" key="4">
    <source>
        <dbReference type="ARBA" id="ARBA00022840"/>
    </source>
</evidence>
<dbReference type="Pfam" id="PF00005">
    <property type="entry name" value="ABC_tran"/>
    <property type="match status" value="1"/>
</dbReference>
<gene>
    <name evidence="7" type="ordered locus">BLASA_1695</name>
</gene>
<name>H6RN68_BLASD</name>
<keyword evidence="3" id="KW-0547">Nucleotide-binding</keyword>
<evidence type="ECO:0000313" key="7">
    <source>
        <dbReference type="EMBL" id="CCG02616.1"/>
    </source>
</evidence>
<proteinExistence type="inferred from homology"/>
<keyword evidence="4 7" id="KW-0067">ATP-binding</keyword>
<evidence type="ECO:0000256" key="5">
    <source>
        <dbReference type="SAM" id="MobiDB-lite"/>
    </source>
</evidence>